<comment type="caution">
    <text evidence="1">The sequence shown here is derived from an EMBL/GenBank/DDBJ whole genome shotgun (WGS) entry which is preliminary data.</text>
</comment>
<dbReference type="EMBL" id="LSMT01000332">
    <property type="protein sequence ID" value="PFX20055.1"/>
    <property type="molecule type" value="Genomic_DNA"/>
</dbReference>
<dbReference type="AlphaFoldDB" id="A0A2B4RUX5"/>
<organism evidence="1 2">
    <name type="scientific">Stylophora pistillata</name>
    <name type="common">Smooth cauliflower coral</name>
    <dbReference type="NCBI Taxonomy" id="50429"/>
    <lineage>
        <taxon>Eukaryota</taxon>
        <taxon>Metazoa</taxon>
        <taxon>Cnidaria</taxon>
        <taxon>Anthozoa</taxon>
        <taxon>Hexacorallia</taxon>
        <taxon>Scleractinia</taxon>
        <taxon>Astrocoeniina</taxon>
        <taxon>Pocilloporidae</taxon>
        <taxon>Stylophora</taxon>
    </lineage>
</organism>
<dbReference type="Proteomes" id="UP000225706">
    <property type="component" value="Unassembled WGS sequence"/>
</dbReference>
<protein>
    <submittedName>
        <fullName evidence="1">Uncharacterized protein</fullName>
    </submittedName>
</protein>
<dbReference type="Pfam" id="PF05380">
    <property type="entry name" value="Peptidase_A17"/>
    <property type="match status" value="1"/>
</dbReference>
<keyword evidence="2" id="KW-1185">Reference proteome</keyword>
<dbReference type="PANTHER" id="PTHR47331:SF1">
    <property type="entry name" value="GAG-LIKE PROTEIN"/>
    <property type="match status" value="1"/>
</dbReference>
<evidence type="ECO:0000313" key="1">
    <source>
        <dbReference type="EMBL" id="PFX20055.1"/>
    </source>
</evidence>
<name>A0A2B4RUX5_STYPI</name>
<evidence type="ECO:0000313" key="2">
    <source>
        <dbReference type="Proteomes" id="UP000225706"/>
    </source>
</evidence>
<dbReference type="InterPro" id="IPR008042">
    <property type="entry name" value="Retrotrans_Pao"/>
</dbReference>
<reference evidence="2" key="1">
    <citation type="journal article" date="2017" name="bioRxiv">
        <title>Comparative analysis of the genomes of Stylophora pistillata and Acropora digitifera provides evidence for extensive differences between species of corals.</title>
        <authorList>
            <person name="Voolstra C.R."/>
            <person name="Li Y."/>
            <person name="Liew Y.J."/>
            <person name="Baumgarten S."/>
            <person name="Zoccola D."/>
            <person name="Flot J.-F."/>
            <person name="Tambutte S."/>
            <person name="Allemand D."/>
            <person name="Aranda M."/>
        </authorList>
    </citation>
    <scope>NUCLEOTIDE SEQUENCE [LARGE SCALE GENOMIC DNA]</scope>
</reference>
<accession>A0A2B4RUX5</accession>
<sequence>MTSQKCSAVLTRASQGERTAGVTLNYHYDQRGEEVEETAQALKEKAYVDNLMKTGKEEEELEKFKREATSLLESGKFPVHKWESDVERLKGEDSTNYGKILGTVWDKREDVLEVQVTEPRVNQPLTKRGPLSHLASIYDPLGIMSPTTVKGKHIYRDACDEMKD</sequence>
<dbReference type="PANTHER" id="PTHR47331">
    <property type="entry name" value="PHD-TYPE DOMAIN-CONTAINING PROTEIN"/>
    <property type="match status" value="1"/>
</dbReference>
<gene>
    <name evidence="1" type="ORF">AWC38_SpisGene15508</name>
</gene>
<dbReference type="STRING" id="50429.A0A2B4RUX5"/>
<proteinExistence type="predicted"/>